<sequence length="120" mass="13390">MFCCYALDDVVELGLPYYLFFTSAVVALATFLYLPTLHAATNKSFKELGHAPVLVPRNLPIRVDHMPLPMLDLDGDAYKGFPYIRTSITLSSTHLMRLSRRHLKPSLANTASSMVGQHLP</sequence>
<dbReference type="Gene3D" id="3.40.50.2000">
    <property type="entry name" value="Glycogen Phosphorylase B"/>
    <property type="match status" value="1"/>
</dbReference>
<keyword evidence="1" id="KW-0812">Transmembrane</keyword>
<protein>
    <submittedName>
        <fullName evidence="2">Uncharacterized protein</fullName>
    </submittedName>
</protein>
<dbReference type="PANTHER" id="PTHR48048">
    <property type="entry name" value="GLYCOSYLTRANSFERASE"/>
    <property type="match status" value="1"/>
</dbReference>
<dbReference type="AlphaFoldDB" id="A0AAQ3JYA4"/>
<proteinExistence type="predicted"/>
<dbReference type="SUPFAM" id="SSF53756">
    <property type="entry name" value="UDP-Glycosyltransferase/glycogen phosphorylase"/>
    <property type="match status" value="1"/>
</dbReference>
<feature type="transmembrane region" description="Helical" evidence="1">
    <location>
        <begin position="15"/>
        <end position="34"/>
    </location>
</feature>
<evidence type="ECO:0000313" key="2">
    <source>
        <dbReference type="EMBL" id="WOK97603.1"/>
    </source>
</evidence>
<accession>A0AAQ3JYA4</accession>
<evidence type="ECO:0000313" key="3">
    <source>
        <dbReference type="Proteomes" id="UP001327560"/>
    </source>
</evidence>
<organism evidence="2 3">
    <name type="scientific">Canna indica</name>
    <name type="common">Indian-shot</name>
    <dbReference type="NCBI Taxonomy" id="4628"/>
    <lineage>
        <taxon>Eukaryota</taxon>
        <taxon>Viridiplantae</taxon>
        <taxon>Streptophyta</taxon>
        <taxon>Embryophyta</taxon>
        <taxon>Tracheophyta</taxon>
        <taxon>Spermatophyta</taxon>
        <taxon>Magnoliopsida</taxon>
        <taxon>Liliopsida</taxon>
        <taxon>Zingiberales</taxon>
        <taxon>Cannaceae</taxon>
        <taxon>Canna</taxon>
    </lineage>
</organism>
<keyword evidence="3" id="KW-1185">Reference proteome</keyword>
<dbReference type="EMBL" id="CP136891">
    <property type="protein sequence ID" value="WOK97603.1"/>
    <property type="molecule type" value="Genomic_DNA"/>
</dbReference>
<dbReference type="GO" id="GO:0035251">
    <property type="term" value="F:UDP-glucosyltransferase activity"/>
    <property type="evidence" value="ECO:0007669"/>
    <property type="project" value="InterPro"/>
</dbReference>
<evidence type="ECO:0000256" key="1">
    <source>
        <dbReference type="SAM" id="Phobius"/>
    </source>
</evidence>
<keyword evidence="1" id="KW-0472">Membrane</keyword>
<dbReference type="InterPro" id="IPR050481">
    <property type="entry name" value="UDP-glycosyltransf_plant"/>
</dbReference>
<dbReference type="Proteomes" id="UP001327560">
    <property type="component" value="Chromosome 2"/>
</dbReference>
<reference evidence="2 3" key="1">
    <citation type="submission" date="2023-10" db="EMBL/GenBank/DDBJ databases">
        <title>Chromosome-scale genome assembly provides insights into flower coloration mechanisms of Canna indica.</title>
        <authorList>
            <person name="Li C."/>
        </authorList>
    </citation>
    <scope>NUCLEOTIDE SEQUENCE [LARGE SCALE GENOMIC DNA]</scope>
    <source>
        <tissue evidence="2">Flower</tissue>
    </source>
</reference>
<gene>
    <name evidence="2" type="ORF">Cni_G06311</name>
</gene>
<name>A0AAQ3JYA4_9LILI</name>
<keyword evidence="1" id="KW-1133">Transmembrane helix</keyword>
<dbReference type="PANTHER" id="PTHR48048:SF89">
    <property type="entry name" value="GLYCOSYLTRANSFERASE"/>
    <property type="match status" value="1"/>
</dbReference>